<keyword evidence="4" id="KW-0808">Transferase</keyword>
<feature type="domain" description="LpxI N-terminal" evidence="2">
    <location>
        <begin position="2"/>
        <end position="125"/>
    </location>
</feature>
<dbReference type="Gene3D" id="3.40.50.20">
    <property type="match status" value="1"/>
</dbReference>
<reference evidence="5" key="2">
    <citation type="submission" date="2023-07" db="EMBL/GenBank/DDBJ databases">
        <title>Yangia mangrovi SAOS 153D genome.</title>
        <authorList>
            <person name="Verma A."/>
            <person name="Pal Y."/>
            <person name="Sundharam S."/>
            <person name="Bisht B."/>
            <person name="Srinivasan K."/>
        </authorList>
    </citation>
    <scope>NUCLEOTIDE SEQUENCE [LARGE SCALE GENOMIC DNA]</scope>
    <source>
        <strain evidence="5">SAOS 153D</strain>
    </source>
</reference>
<dbReference type="InterPro" id="IPR010415">
    <property type="entry name" value="LpxI_C"/>
</dbReference>
<dbReference type="Pfam" id="PF06230">
    <property type="entry name" value="LpxI_C"/>
    <property type="match status" value="1"/>
</dbReference>
<dbReference type="Pfam" id="PF17930">
    <property type="entry name" value="LpxI_N"/>
    <property type="match status" value="1"/>
</dbReference>
<gene>
    <name evidence="3" type="primary">lpxI</name>
    <name evidence="3" type="ORF">CLG85_003015</name>
    <name evidence="4" type="ORF">CLG85_11565</name>
</gene>
<dbReference type="EMBL" id="NTHN02000003">
    <property type="protein sequence ID" value="MCT4369368.1"/>
    <property type="molecule type" value="Genomic_DNA"/>
</dbReference>
<evidence type="ECO:0000259" key="2">
    <source>
        <dbReference type="Pfam" id="PF17930"/>
    </source>
</evidence>
<dbReference type="OrthoDB" id="9789836at2"/>
<evidence type="ECO:0000259" key="1">
    <source>
        <dbReference type="Pfam" id="PF06230"/>
    </source>
</evidence>
<keyword evidence="4" id="KW-0548">Nucleotidyltransferase</keyword>
<dbReference type="PANTHER" id="PTHR39962:SF1">
    <property type="entry name" value="LPXI FAMILY PROTEIN"/>
    <property type="match status" value="1"/>
</dbReference>
<keyword evidence="3" id="KW-0378">Hydrolase</keyword>
<evidence type="ECO:0000313" key="4">
    <source>
        <dbReference type="EMBL" id="PBD19024.1"/>
    </source>
</evidence>
<dbReference type="InterPro" id="IPR043167">
    <property type="entry name" value="LpxI_C_sf"/>
</dbReference>
<sequence length="261" mass="27358">MLALIAGQGDLPRAVIEALPEPALVCGMESSPPDRVAADHLFRIEKLGTFLRWLKAQGVTRVCMCGAVGRPEIRASRLDVPTLLLLPKILRALKRGDDGALRIVIGLLEDAGLEVVGAHEAAPALLPETGVLTQARPGTEAAQMATLADAVSHRQGLEDLGQCCVISGDQVVAQEDARGTDAMLGALPPVPGGLFYKAPKPGQERRADLPVIGPNTAVGAIRAGLAGIVIEAQGVMVLDRAAVIEMLDAAGLFLWVRERDA</sequence>
<dbReference type="AlphaFoldDB" id="A0A2A3JWZ3"/>
<dbReference type="GO" id="GO:0016787">
    <property type="term" value="F:hydrolase activity"/>
    <property type="evidence" value="ECO:0007669"/>
    <property type="project" value="UniProtKB-KW"/>
</dbReference>
<proteinExistence type="predicted"/>
<dbReference type="PANTHER" id="PTHR39962">
    <property type="entry name" value="BLL4848 PROTEIN"/>
    <property type="match status" value="1"/>
</dbReference>
<dbReference type="RefSeq" id="WP_095882406.1">
    <property type="nucleotide sequence ID" value="NZ_NTHN02000003.1"/>
</dbReference>
<dbReference type="GO" id="GO:0016779">
    <property type="term" value="F:nucleotidyltransferase activity"/>
    <property type="evidence" value="ECO:0007669"/>
    <property type="project" value="UniProtKB-KW"/>
</dbReference>
<dbReference type="Proteomes" id="UP000217448">
    <property type="component" value="Unassembled WGS sequence"/>
</dbReference>
<dbReference type="InterPro" id="IPR053174">
    <property type="entry name" value="LpxI"/>
</dbReference>
<dbReference type="EC" id="3.6.1.54" evidence="3"/>
<evidence type="ECO:0000313" key="5">
    <source>
        <dbReference type="Proteomes" id="UP000217448"/>
    </source>
</evidence>
<reference evidence="3" key="3">
    <citation type="submission" date="2024-05" db="EMBL/GenBank/DDBJ databases">
        <title>Yangia mangrovi SAOS 153D genome.</title>
        <authorList>
            <person name="Verma A."/>
            <person name="Pal Y."/>
            <person name="Sundharam S."/>
            <person name="Bisht B."/>
            <person name="Srinivasan K."/>
        </authorList>
    </citation>
    <scope>NUCLEOTIDE SEQUENCE</scope>
    <source>
        <strain evidence="3">SAOS 153D</strain>
    </source>
</reference>
<dbReference type="Gene3D" id="3.40.140.80">
    <property type="match status" value="1"/>
</dbReference>
<evidence type="ECO:0000313" key="3">
    <source>
        <dbReference type="EMBL" id="MCT4369368.1"/>
    </source>
</evidence>
<organism evidence="4">
    <name type="scientific">Alloyangia mangrovi</name>
    <dbReference type="NCBI Taxonomy" id="1779329"/>
    <lineage>
        <taxon>Bacteria</taxon>
        <taxon>Pseudomonadati</taxon>
        <taxon>Pseudomonadota</taxon>
        <taxon>Alphaproteobacteria</taxon>
        <taxon>Rhodobacterales</taxon>
        <taxon>Roseobacteraceae</taxon>
        <taxon>Alloyangia</taxon>
    </lineage>
</organism>
<dbReference type="EMBL" id="NTHN01000170">
    <property type="protein sequence ID" value="PBD19024.1"/>
    <property type="molecule type" value="Genomic_DNA"/>
</dbReference>
<protein>
    <submittedName>
        <fullName evidence="4">Phosphatidate cytidylyltransferase</fullName>
    </submittedName>
    <submittedName>
        <fullName evidence="3">UDP-2,3-diacylglucosamine diphosphatase LpxI</fullName>
        <ecNumber evidence="3">3.6.1.54</ecNumber>
    </submittedName>
</protein>
<name>A0A2A3JWZ3_9RHOB</name>
<feature type="domain" description="LpxI C-terminal" evidence="1">
    <location>
        <begin position="129"/>
        <end position="255"/>
    </location>
</feature>
<accession>A0A2A3JWZ3</accession>
<dbReference type="InterPro" id="IPR041255">
    <property type="entry name" value="LpxI_N"/>
</dbReference>
<reference evidence="4" key="1">
    <citation type="submission" date="2017-09" db="EMBL/GenBank/DDBJ databases">
        <title>Yangia sp. SAOS 153D whole genome sequencing.</title>
        <authorList>
            <person name="Verma A."/>
            <person name="Krishnamurthi S."/>
        </authorList>
    </citation>
    <scope>NUCLEOTIDE SEQUENCE [LARGE SCALE GENOMIC DNA]</scope>
    <source>
        <strain evidence="4">SAOS 153D</strain>
    </source>
</reference>
<comment type="caution">
    <text evidence="4">The sequence shown here is derived from an EMBL/GenBank/DDBJ whole genome shotgun (WGS) entry which is preliminary data.</text>
</comment>
<keyword evidence="5" id="KW-1185">Reference proteome</keyword>